<feature type="site" description="May play a role in transmitting local conformational changes" evidence="9">
    <location>
        <position position="96"/>
    </location>
</feature>
<dbReference type="GO" id="GO:0019284">
    <property type="term" value="P:L-methionine salvage from S-adenosylmethionine"/>
    <property type="evidence" value="ECO:0007669"/>
    <property type="project" value="InterPro"/>
</dbReference>
<dbReference type="Proteomes" id="UP000646523">
    <property type="component" value="Unassembled WGS sequence"/>
</dbReference>
<keyword evidence="4 9" id="KW-0479">Metal-binding</keyword>
<dbReference type="GO" id="GO:0005506">
    <property type="term" value="F:iron ion binding"/>
    <property type="evidence" value="ECO:0007669"/>
    <property type="project" value="UniProtKB-UniRule"/>
</dbReference>
<dbReference type="AlphaFoldDB" id="A0A917ZDE0"/>
<evidence type="ECO:0000256" key="7">
    <source>
        <dbReference type="ARBA" id="ARBA00023004"/>
    </source>
</evidence>
<keyword evidence="2 9" id="KW-0533">Nickel</keyword>
<feature type="binding site" evidence="9">
    <location>
        <position position="97"/>
    </location>
    <ligand>
        <name>Ni(2+)</name>
        <dbReference type="ChEBI" id="CHEBI:49786"/>
    </ligand>
</feature>
<comment type="cofactor">
    <cofactor evidence="9">
        <name>Ni(2+)</name>
        <dbReference type="ChEBI" id="CHEBI:49786"/>
    </cofactor>
    <text evidence="9">Binds 1 nickel ion per monomer.</text>
</comment>
<evidence type="ECO:0000256" key="1">
    <source>
        <dbReference type="ARBA" id="ARBA00000428"/>
    </source>
</evidence>
<proteinExistence type="inferred from homology"/>
<keyword evidence="6 9" id="KW-0560">Oxidoreductase</keyword>
<dbReference type="InterPro" id="IPR014710">
    <property type="entry name" value="RmlC-like_jellyroll"/>
</dbReference>
<feature type="site" description="May play a role in metal incorporation in vivo" evidence="9">
    <location>
        <position position="90"/>
    </location>
</feature>
<evidence type="ECO:0000256" key="6">
    <source>
        <dbReference type="ARBA" id="ARBA00023002"/>
    </source>
</evidence>
<keyword evidence="3 9" id="KW-0028">Amino-acid biosynthesis</keyword>
<evidence type="ECO:0000256" key="8">
    <source>
        <dbReference type="ARBA" id="ARBA00023167"/>
    </source>
</evidence>
<dbReference type="InterPro" id="IPR023956">
    <property type="entry name" value="ARD_bac"/>
</dbReference>
<feature type="binding site" evidence="9">
    <location>
        <position position="91"/>
    </location>
    <ligand>
        <name>Fe(2+)</name>
        <dbReference type="ChEBI" id="CHEBI:29033"/>
    </ligand>
</feature>
<dbReference type="GO" id="GO:0019509">
    <property type="term" value="P:L-methionine salvage from methylthioadenosine"/>
    <property type="evidence" value="ECO:0007669"/>
    <property type="project" value="UniProtKB-UniRule"/>
</dbReference>
<evidence type="ECO:0000256" key="4">
    <source>
        <dbReference type="ARBA" id="ARBA00022723"/>
    </source>
</evidence>
<dbReference type="CDD" id="cd02232">
    <property type="entry name" value="cupin_ARD"/>
    <property type="match status" value="1"/>
</dbReference>
<comment type="subunit">
    <text evidence="9">Monomer.</text>
</comment>
<comment type="function">
    <text evidence="9">Catalyzes 2 different reactions between oxygene and the acireductone 1,2-dihydroxy-3-keto-5-methylthiopentene (DHK-MTPene) depending upon the metal bound in the active site. Fe-containing acireductone dioxygenase (Fe-ARD) produces formate and 2-keto-4-methylthiobutyrate (KMTB), the alpha-ketoacid precursor of methionine in the methionine recycle pathway. Ni-containing acireductone dioxygenase (Ni-ARD) produces methylthiopropionate, carbon monoxide and formate, and does not lie on the methionine recycle pathway.</text>
</comment>
<feature type="binding site" evidence="9">
    <location>
        <position position="97"/>
    </location>
    <ligand>
        <name>Fe(2+)</name>
        <dbReference type="ChEBI" id="CHEBI:29033"/>
    </ligand>
</feature>
<organism evidence="10 11">
    <name type="scientific">Nonomuraea cavernae</name>
    <dbReference type="NCBI Taxonomy" id="2045107"/>
    <lineage>
        <taxon>Bacteria</taxon>
        <taxon>Bacillati</taxon>
        <taxon>Actinomycetota</taxon>
        <taxon>Actinomycetes</taxon>
        <taxon>Streptosporangiales</taxon>
        <taxon>Streptosporangiaceae</taxon>
        <taxon>Nonomuraea</taxon>
    </lineage>
</organism>
<dbReference type="Pfam" id="PF03079">
    <property type="entry name" value="ARD"/>
    <property type="match status" value="1"/>
</dbReference>
<feature type="site" description="Important to generate the dianion" evidence="9">
    <location>
        <position position="99"/>
    </location>
</feature>
<comment type="cofactor">
    <cofactor evidence="9">
        <name>Fe(2+)</name>
        <dbReference type="ChEBI" id="CHEBI:29033"/>
    </cofactor>
    <text evidence="9">Binds 1 Fe(2+) cation per monomer.</text>
</comment>
<dbReference type="EC" id="1.13.11.53" evidence="9"/>
<dbReference type="EC" id="1.13.11.54" evidence="9"/>
<evidence type="ECO:0000256" key="3">
    <source>
        <dbReference type="ARBA" id="ARBA00022605"/>
    </source>
</evidence>
<accession>A0A917ZDE0</accession>
<keyword evidence="11" id="KW-1185">Reference proteome</keyword>
<dbReference type="PANTHER" id="PTHR23418">
    <property type="entry name" value="ACIREDUCTONE DIOXYGENASE"/>
    <property type="match status" value="1"/>
</dbReference>
<dbReference type="InterPro" id="IPR004313">
    <property type="entry name" value="ARD"/>
</dbReference>
<evidence type="ECO:0000256" key="5">
    <source>
        <dbReference type="ARBA" id="ARBA00022964"/>
    </source>
</evidence>
<comment type="catalytic activity">
    <reaction evidence="9">
        <text>1,2-dihydroxy-5-(methylsulfanyl)pent-1-en-3-one + O2 = 3-(methylsulfanyl)propanoate + CO + formate + 2 H(+)</text>
        <dbReference type="Rhea" id="RHEA:14161"/>
        <dbReference type="ChEBI" id="CHEBI:15378"/>
        <dbReference type="ChEBI" id="CHEBI:15379"/>
        <dbReference type="ChEBI" id="CHEBI:15740"/>
        <dbReference type="ChEBI" id="CHEBI:17245"/>
        <dbReference type="ChEBI" id="CHEBI:49016"/>
        <dbReference type="ChEBI" id="CHEBI:49252"/>
        <dbReference type="EC" id="1.13.11.53"/>
    </reaction>
</comment>
<evidence type="ECO:0000313" key="10">
    <source>
        <dbReference type="EMBL" id="GGO79772.1"/>
    </source>
</evidence>
<evidence type="ECO:0000256" key="9">
    <source>
        <dbReference type="HAMAP-Rule" id="MF_01682"/>
    </source>
</evidence>
<comment type="pathway">
    <text evidence="9">Amino-acid biosynthesis; L-methionine biosynthesis via salvage pathway; L-methionine from S-methyl-5-thio-alpha-D-ribose 1-phosphate: step 5/6.</text>
</comment>
<evidence type="ECO:0000313" key="11">
    <source>
        <dbReference type="Proteomes" id="UP000646523"/>
    </source>
</evidence>
<feature type="binding site" evidence="9">
    <location>
        <position position="135"/>
    </location>
    <ligand>
        <name>Fe(2+)</name>
        <dbReference type="ChEBI" id="CHEBI:29033"/>
    </ligand>
</feature>
<protein>
    <recommendedName>
        <fullName evidence="9">Acireductone dioxygenase</fullName>
    </recommendedName>
    <alternativeName>
        <fullName evidence="9">1,2-dihydroxy-3-keto-5-methylthiopentene dioxygenase</fullName>
        <shortName evidence="9">DHK-MTPene dioxygenase</shortName>
    </alternativeName>
    <alternativeName>
        <fullName evidence="9">Acireductone dioxygenase (Fe(2+)-requiring)</fullName>
        <shortName evidence="9">ARD'</shortName>
        <shortName evidence="9">Fe-ARD</shortName>
        <ecNumber evidence="9">1.13.11.54</ecNumber>
    </alternativeName>
    <alternativeName>
        <fullName evidence="9">Acireductone dioxygenase (Ni(2+)-requiring)</fullName>
        <shortName evidence="9">ARD</shortName>
        <shortName evidence="9">Ni-ARD</shortName>
        <ecNumber evidence="9">1.13.11.53</ecNumber>
    </alternativeName>
</protein>
<feature type="binding site" evidence="9">
    <location>
        <position position="93"/>
    </location>
    <ligand>
        <name>Fe(2+)</name>
        <dbReference type="ChEBI" id="CHEBI:29033"/>
    </ligand>
</feature>
<dbReference type="SUPFAM" id="SSF51182">
    <property type="entry name" value="RmlC-like cupins"/>
    <property type="match status" value="1"/>
</dbReference>
<dbReference type="GO" id="GO:0016151">
    <property type="term" value="F:nickel cation binding"/>
    <property type="evidence" value="ECO:0007669"/>
    <property type="project" value="UniProtKB-UniRule"/>
</dbReference>
<comment type="catalytic activity">
    <reaction evidence="1 9">
        <text>1,2-dihydroxy-5-(methylsulfanyl)pent-1-en-3-one + O2 = 4-methylsulfanyl-2-oxobutanoate + formate + 2 H(+)</text>
        <dbReference type="Rhea" id="RHEA:24504"/>
        <dbReference type="ChEBI" id="CHEBI:15378"/>
        <dbReference type="ChEBI" id="CHEBI:15379"/>
        <dbReference type="ChEBI" id="CHEBI:15740"/>
        <dbReference type="ChEBI" id="CHEBI:16723"/>
        <dbReference type="ChEBI" id="CHEBI:49252"/>
        <dbReference type="EC" id="1.13.11.54"/>
    </reaction>
</comment>
<keyword evidence="5 9" id="KW-0223">Dioxygenase</keyword>
<keyword evidence="7 9" id="KW-0408">Iron</keyword>
<feature type="binding site" evidence="9">
    <location>
        <position position="93"/>
    </location>
    <ligand>
        <name>Ni(2+)</name>
        <dbReference type="ChEBI" id="CHEBI:49786"/>
    </ligand>
</feature>
<dbReference type="GO" id="GO:0010309">
    <property type="term" value="F:acireductone dioxygenase [iron(II)-requiring] activity"/>
    <property type="evidence" value="ECO:0007669"/>
    <property type="project" value="UniProtKB-UniRule"/>
</dbReference>
<dbReference type="HAMAP" id="MF_01682">
    <property type="entry name" value="Salvage_MtnD"/>
    <property type="match status" value="1"/>
</dbReference>
<dbReference type="PANTHER" id="PTHR23418:SF0">
    <property type="entry name" value="ACIREDUCTONE DIOXYGENASE"/>
    <property type="match status" value="1"/>
</dbReference>
<feature type="binding site" evidence="9">
    <location>
        <position position="91"/>
    </location>
    <ligand>
        <name>Ni(2+)</name>
        <dbReference type="ChEBI" id="CHEBI:49786"/>
    </ligand>
</feature>
<dbReference type="RefSeq" id="WP_189128018.1">
    <property type="nucleotide sequence ID" value="NZ_BMNH01000029.1"/>
</dbReference>
<feature type="binding site" evidence="9">
    <location>
        <position position="135"/>
    </location>
    <ligand>
        <name>Ni(2+)</name>
        <dbReference type="ChEBI" id="CHEBI:49786"/>
    </ligand>
</feature>
<dbReference type="Gene3D" id="2.60.120.10">
    <property type="entry name" value="Jelly Rolls"/>
    <property type="match status" value="1"/>
</dbReference>
<evidence type="ECO:0000256" key="2">
    <source>
        <dbReference type="ARBA" id="ARBA00022596"/>
    </source>
</evidence>
<comment type="similarity">
    <text evidence="9">Belongs to the acireductone dioxygenase (ARD) family.</text>
</comment>
<reference evidence="10" key="1">
    <citation type="journal article" date="2014" name="Int. J. Syst. Evol. Microbiol.">
        <title>Complete genome sequence of Corynebacterium casei LMG S-19264T (=DSM 44701T), isolated from a smear-ripened cheese.</title>
        <authorList>
            <consortium name="US DOE Joint Genome Institute (JGI-PGF)"/>
            <person name="Walter F."/>
            <person name="Albersmeier A."/>
            <person name="Kalinowski J."/>
            <person name="Ruckert C."/>
        </authorList>
    </citation>
    <scope>NUCLEOTIDE SEQUENCE</scope>
    <source>
        <strain evidence="10">CGMCC 4.7368</strain>
    </source>
</reference>
<name>A0A917ZDE0_9ACTN</name>
<gene>
    <name evidence="9 10" type="primary">mtnD</name>
    <name evidence="10" type="ORF">GCM10012289_64900</name>
</gene>
<keyword evidence="8 9" id="KW-0486">Methionine biosynthesis</keyword>
<dbReference type="InterPro" id="IPR011051">
    <property type="entry name" value="RmlC_Cupin_sf"/>
</dbReference>
<sequence length="181" mass="20076">MSLLQIMTEDGDVLTRTTDPARIAAELAERGVAFERWELKGPGDPLTAYAEEIAALRRTGGYRLVDVVRLDADEVDPDTARAARAKFLDEHVHDEDEVRFFADGTGCFYLHLGDRVHAVVCEAGDLLSVPSGTRHWFDTGATPRFTAVRFFQEEDGWLADFTGDPVALRIPTLDELLEATP</sequence>
<comment type="caution">
    <text evidence="10">The sequence shown here is derived from an EMBL/GenBank/DDBJ whole genome shotgun (WGS) entry which is preliminary data.</text>
</comment>
<dbReference type="EMBL" id="BMNH01000029">
    <property type="protein sequence ID" value="GGO79772.1"/>
    <property type="molecule type" value="Genomic_DNA"/>
</dbReference>
<reference evidence="10" key="2">
    <citation type="submission" date="2020-09" db="EMBL/GenBank/DDBJ databases">
        <authorList>
            <person name="Sun Q."/>
            <person name="Zhou Y."/>
        </authorList>
    </citation>
    <scope>NUCLEOTIDE SEQUENCE</scope>
    <source>
        <strain evidence="10">CGMCC 4.7368</strain>
    </source>
</reference>
<dbReference type="GO" id="GO:0010308">
    <property type="term" value="F:acireductone dioxygenase (Ni2+-requiring) activity"/>
    <property type="evidence" value="ECO:0007669"/>
    <property type="project" value="UniProtKB-UniRule"/>
</dbReference>